<evidence type="ECO:0000313" key="2">
    <source>
        <dbReference type="Proteomes" id="UP000027195"/>
    </source>
</evidence>
<dbReference type="Proteomes" id="UP000027195">
    <property type="component" value="Unassembled WGS sequence"/>
</dbReference>
<reference evidence="2" key="1">
    <citation type="journal article" date="2014" name="Proc. Natl. Acad. Sci. U.S.A.">
        <title>Extensive sampling of basidiomycete genomes demonstrates inadequacy of the white-rot/brown-rot paradigm for wood decay fungi.</title>
        <authorList>
            <person name="Riley R."/>
            <person name="Salamov A.A."/>
            <person name="Brown D.W."/>
            <person name="Nagy L.G."/>
            <person name="Floudas D."/>
            <person name="Held B.W."/>
            <person name="Levasseur A."/>
            <person name="Lombard V."/>
            <person name="Morin E."/>
            <person name="Otillar R."/>
            <person name="Lindquist E.A."/>
            <person name="Sun H."/>
            <person name="LaButti K.M."/>
            <person name="Schmutz J."/>
            <person name="Jabbour D."/>
            <person name="Luo H."/>
            <person name="Baker S.E."/>
            <person name="Pisabarro A.G."/>
            <person name="Walton J.D."/>
            <person name="Blanchette R.A."/>
            <person name="Henrissat B."/>
            <person name="Martin F."/>
            <person name="Cullen D."/>
            <person name="Hibbett D.S."/>
            <person name="Grigoriev I.V."/>
        </authorList>
    </citation>
    <scope>NUCLEOTIDE SEQUENCE [LARGE SCALE GENOMIC DNA]</scope>
    <source>
        <strain evidence="2">FD-172 SS1</strain>
    </source>
</reference>
<accession>A0A067MMI6</accession>
<organism evidence="1 2">
    <name type="scientific">Botryobasidium botryosum (strain FD-172 SS1)</name>
    <dbReference type="NCBI Taxonomy" id="930990"/>
    <lineage>
        <taxon>Eukaryota</taxon>
        <taxon>Fungi</taxon>
        <taxon>Dikarya</taxon>
        <taxon>Basidiomycota</taxon>
        <taxon>Agaricomycotina</taxon>
        <taxon>Agaricomycetes</taxon>
        <taxon>Cantharellales</taxon>
        <taxon>Botryobasidiaceae</taxon>
        <taxon>Botryobasidium</taxon>
    </lineage>
</organism>
<sequence length="192" mass="22214">MDSRRTYTTHSIDLIYHNLVTLTLASLRFRRSLAMDELCDILRSSSQLEELMLNRLEFFQKPAYSYPLPPSPAGIAQLPHLRCLTLTECGYEWWSSRHIVVRIQSAPNMYLKPRPAAFEGAAEMGPIISAINLLLRIHHLYIKCEDPYPPLAYNIVRDTAGKILLMMELVEDDQFEVFLRDLLTIPPSDQWH</sequence>
<dbReference type="AlphaFoldDB" id="A0A067MMI6"/>
<protein>
    <submittedName>
        <fullName evidence="1">Uncharacterized protein</fullName>
    </submittedName>
</protein>
<evidence type="ECO:0000313" key="1">
    <source>
        <dbReference type="EMBL" id="KDQ13097.1"/>
    </source>
</evidence>
<dbReference type="HOGENOM" id="CLU_1414950_0_0_1"/>
<dbReference type="EMBL" id="KL198046">
    <property type="protein sequence ID" value="KDQ13097.1"/>
    <property type="molecule type" value="Genomic_DNA"/>
</dbReference>
<gene>
    <name evidence="1" type="ORF">BOTBODRAFT_188845</name>
</gene>
<proteinExistence type="predicted"/>
<dbReference type="SUPFAM" id="SSF52047">
    <property type="entry name" value="RNI-like"/>
    <property type="match status" value="1"/>
</dbReference>
<keyword evidence="2" id="KW-1185">Reference proteome</keyword>
<name>A0A067MMI6_BOTB1</name>
<dbReference type="InParanoid" id="A0A067MMI6"/>